<gene>
    <name evidence="1" type="ORF">ACJDU8_17710</name>
</gene>
<accession>A0ABW8SNS1</accession>
<dbReference type="Proteomes" id="UP001623660">
    <property type="component" value="Unassembled WGS sequence"/>
</dbReference>
<keyword evidence="2" id="KW-1185">Reference proteome</keyword>
<evidence type="ECO:0000313" key="2">
    <source>
        <dbReference type="Proteomes" id="UP001623660"/>
    </source>
</evidence>
<name>A0ABW8SNS1_9CLOT</name>
<sequence length="144" mass="16459">MAQIEIIKNPYNTICDTYGCSNIGAKVIGKPGENMGQRVIVCDECLQNIVNEAPLEMILNRPGLKEYFEEKLLKEKTKQGLDNIGKLLENEEINLEDQKHPPAKDYTEMKFNDLKEIAIGKGLEFKFGMSKQELIDYLESKEEM</sequence>
<protein>
    <recommendedName>
        <fullName evidence="3">Rho termination factor N-terminal domain-containing protein</fullName>
    </recommendedName>
</protein>
<evidence type="ECO:0000313" key="1">
    <source>
        <dbReference type="EMBL" id="MFL0197383.1"/>
    </source>
</evidence>
<evidence type="ECO:0008006" key="3">
    <source>
        <dbReference type="Google" id="ProtNLM"/>
    </source>
</evidence>
<dbReference type="EMBL" id="JBJHZX010000029">
    <property type="protein sequence ID" value="MFL0197383.1"/>
    <property type="molecule type" value="Genomic_DNA"/>
</dbReference>
<proteinExistence type="predicted"/>
<reference evidence="1 2" key="1">
    <citation type="submission" date="2024-11" db="EMBL/GenBank/DDBJ databases">
        <authorList>
            <person name="Heng Y.C."/>
            <person name="Lim A.C.H."/>
            <person name="Lee J.K.Y."/>
            <person name="Kittelmann S."/>
        </authorList>
    </citation>
    <scope>NUCLEOTIDE SEQUENCE [LARGE SCALE GENOMIC DNA]</scope>
    <source>
        <strain evidence="1 2">WILCCON 0269</strain>
    </source>
</reference>
<comment type="caution">
    <text evidence="1">The sequence shown here is derived from an EMBL/GenBank/DDBJ whole genome shotgun (WGS) entry which is preliminary data.</text>
</comment>
<organism evidence="1 2">
    <name type="scientific">Candidatus Clostridium eludens</name>
    <dbReference type="NCBI Taxonomy" id="3381663"/>
    <lineage>
        <taxon>Bacteria</taxon>
        <taxon>Bacillati</taxon>
        <taxon>Bacillota</taxon>
        <taxon>Clostridia</taxon>
        <taxon>Eubacteriales</taxon>
        <taxon>Clostridiaceae</taxon>
        <taxon>Clostridium</taxon>
    </lineage>
</organism>
<dbReference type="RefSeq" id="WP_406793488.1">
    <property type="nucleotide sequence ID" value="NZ_JBJHZX010000029.1"/>
</dbReference>